<dbReference type="Proteomes" id="UP000199072">
    <property type="component" value="Unassembled WGS sequence"/>
</dbReference>
<dbReference type="EMBL" id="FNAI01000001">
    <property type="protein sequence ID" value="SDD31933.1"/>
    <property type="molecule type" value="Genomic_DNA"/>
</dbReference>
<gene>
    <name evidence="1" type="ORF">SAMN05216464_101396</name>
</gene>
<dbReference type="GO" id="GO:0016740">
    <property type="term" value="F:transferase activity"/>
    <property type="evidence" value="ECO:0007669"/>
    <property type="project" value="UniProtKB-KW"/>
</dbReference>
<sequence length="388" mass="44300">MQFDGRLESTNYIMAKHLAKDNYVYYVDRPFTWKDYIKFKDTPEYKIRKPHFFSADNSFIQTDIPNLKIIISPPVPSINMLPEGPLYRLAVKFNEGIVASRLKKVIKKLNIRDYIYINSYNYTYPNFHRLIKPILTVYHCVDPLVEAYQTRHGLISEDIVVKDVDLVICTSKELRNNKLKLNSNSHFIPNAANISHSQKALDPDLPVAEILSGIKNPLIGYFGNIERRIDYALLTEVMAQNPEKNFVFIGPVDIDYVDNPAFKAPNVFVKGAVTYEQMPAVLKGFDVAIIPFKKDEVSSSIFPLKLFEYLGSGRPVVSTDFNPDLQEFTGDTVHYCATASEFTLAINESLNDTPQLQQKRLAVAAENTWEHRIIEIEALLALNLEKKA</sequence>
<evidence type="ECO:0000313" key="1">
    <source>
        <dbReference type="EMBL" id="SDD31933.1"/>
    </source>
</evidence>
<dbReference type="Pfam" id="PF13692">
    <property type="entry name" value="Glyco_trans_1_4"/>
    <property type="match status" value="1"/>
</dbReference>
<dbReference type="Gene3D" id="3.40.50.2000">
    <property type="entry name" value="Glycogen Phosphorylase B"/>
    <property type="match status" value="1"/>
</dbReference>
<dbReference type="PANTHER" id="PTHR12526">
    <property type="entry name" value="GLYCOSYLTRANSFERASE"/>
    <property type="match status" value="1"/>
</dbReference>
<protein>
    <submittedName>
        <fullName evidence="1">Glycosyltransferase involved in cell wall bisynthesis</fullName>
    </submittedName>
</protein>
<name>A0A1G6TS50_9SPHI</name>
<keyword evidence="1" id="KW-0808">Transferase</keyword>
<dbReference type="SUPFAM" id="SSF53756">
    <property type="entry name" value="UDP-Glycosyltransferase/glycogen phosphorylase"/>
    <property type="match status" value="1"/>
</dbReference>
<dbReference type="Gene3D" id="3.40.50.11010">
    <property type="match status" value="1"/>
</dbReference>
<dbReference type="AlphaFoldDB" id="A0A1G6TS50"/>
<evidence type="ECO:0000313" key="2">
    <source>
        <dbReference type="Proteomes" id="UP000199072"/>
    </source>
</evidence>
<organism evidence="1 2">
    <name type="scientific">Mucilaginibacter pineti</name>
    <dbReference type="NCBI Taxonomy" id="1391627"/>
    <lineage>
        <taxon>Bacteria</taxon>
        <taxon>Pseudomonadati</taxon>
        <taxon>Bacteroidota</taxon>
        <taxon>Sphingobacteriia</taxon>
        <taxon>Sphingobacteriales</taxon>
        <taxon>Sphingobacteriaceae</taxon>
        <taxon>Mucilaginibacter</taxon>
    </lineage>
</organism>
<dbReference type="STRING" id="1391627.SAMN05216464_101396"/>
<dbReference type="PANTHER" id="PTHR12526:SF630">
    <property type="entry name" value="GLYCOSYLTRANSFERASE"/>
    <property type="match status" value="1"/>
</dbReference>
<accession>A0A1G6TS50</accession>
<keyword evidence="2" id="KW-1185">Reference proteome</keyword>
<reference evidence="1 2" key="1">
    <citation type="submission" date="2016-10" db="EMBL/GenBank/DDBJ databases">
        <authorList>
            <person name="de Groot N.N."/>
        </authorList>
    </citation>
    <scope>NUCLEOTIDE SEQUENCE [LARGE SCALE GENOMIC DNA]</scope>
    <source>
        <strain evidence="1 2">47C3B</strain>
    </source>
</reference>
<proteinExistence type="predicted"/>